<dbReference type="CDD" id="cd00093">
    <property type="entry name" value="HTH_XRE"/>
    <property type="match status" value="1"/>
</dbReference>
<dbReference type="SUPFAM" id="SSF51182">
    <property type="entry name" value="RmlC-like cupins"/>
    <property type="match status" value="1"/>
</dbReference>
<dbReference type="GO" id="GO:0003677">
    <property type="term" value="F:DNA binding"/>
    <property type="evidence" value="ECO:0007669"/>
    <property type="project" value="UniProtKB-KW"/>
</dbReference>
<dbReference type="GO" id="GO:0003700">
    <property type="term" value="F:DNA-binding transcription factor activity"/>
    <property type="evidence" value="ECO:0007669"/>
    <property type="project" value="TreeGrafter"/>
</dbReference>
<reference evidence="3 4" key="1">
    <citation type="submission" date="2017-08" db="EMBL/GenBank/DDBJ databases">
        <title>Phylogenetic analysis of Mycobacterium avium complex whole genomes.</title>
        <authorList>
            <person name="Caverly L.J."/>
            <person name="Spilker T."/>
            <person name="Lipuma J."/>
        </authorList>
    </citation>
    <scope>NUCLEOTIDE SEQUENCE [LARGE SCALE GENOMIC DNA]</scope>
    <source>
        <strain evidence="3 4">FLAC0165</strain>
    </source>
</reference>
<comment type="caution">
    <text evidence="3">The sequence shown here is derived from an EMBL/GenBank/DDBJ whole genome shotgun (WGS) entry which is preliminary data.</text>
</comment>
<evidence type="ECO:0000313" key="3">
    <source>
        <dbReference type="EMBL" id="PBA27972.1"/>
    </source>
</evidence>
<keyword evidence="1" id="KW-0238">DNA-binding</keyword>
<evidence type="ECO:0000259" key="2">
    <source>
        <dbReference type="PROSITE" id="PS50943"/>
    </source>
</evidence>
<dbReference type="Gene3D" id="1.10.260.40">
    <property type="entry name" value="lambda repressor-like DNA-binding domains"/>
    <property type="match status" value="1"/>
</dbReference>
<proteinExistence type="predicted"/>
<dbReference type="PANTHER" id="PTHR46797">
    <property type="entry name" value="HTH-TYPE TRANSCRIPTIONAL REGULATOR"/>
    <property type="match status" value="1"/>
</dbReference>
<dbReference type="SMART" id="SM00530">
    <property type="entry name" value="HTH_XRE"/>
    <property type="match status" value="1"/>
</dbReference>
<dbReference type="GO" id="GO:0005829">
    <property type="term" value="C:cytosol"/>
    <property type="evidence" value="ECO:0007669"/>
    <property type="project" value="TreeGrafter"/>
</dbReference>
<evidence type="ECO:0000256" key="1">
    <source>
        <dbReference type="ARBA" id="ARBA00023125"/>
    </source>
</evidence>
<sequence>MMQNRLLFVNNDDMTIKSDSASEENQLVARNVRRFRRERAMSLGELARRSGLAKQTLSKIEQGTGNPTVETLALLGAALDLPARRLLTEWGTPVYVQRRDDGVWIDGPERAERLLDEIYGSGYVRTLLLRLERGSAEPAVVEPHPPGTLNHLFVITGRLRTGPLSEPVDLAAGDFVRFPGDVAHRYVCLSDRVTAHMVTTLPQIRQIGPVIPPSHGGSDD</sequence>
<name>A0A2A2ZNA9_MYCAV</name>
<dbReference type="AlphaFoldDB" id="A0A2A2ZNA9"/>
<dbReference type="Proteomes" id="UP000217768">
    <property type="component" value="Unassembled WGS sequence"/>
</dbReference>
<dbReference type="SUPFAM" id="SSF47413">
    <property type="entry name" value="lambda repressor-like DNA-binding domains"/>
    <property type="match status" value="1"/>
</dbReference>
<dbReference type="InterPro" id="IPR014710">
    <property type="entry name" value="RmlC-like_jellyroll"/>
</dbReference>
<accession>A0A2A2ZNA9</accession>
<dbReference type="EMBL" id="NSFD01000005">
    <property type="protein sequence ID" value="PBA27972.1"/>
    <property type="molecule type" value="Genomic_DNA"/>
</dbReference>
<dbReference type="Pfam" id="PF01381">
    <property type="entry name" value="HTH_3"/>
    <property type="match status" value="1"/>
</dbReference>
<dbReference type="InterPro" id="IPR011051">
    <property type="entry name" value="RmlC_Cupin_sf"/>
</dbReference>
<protein>
    <submittedName>
        <fullName evidence="3">XRE family transcriptional regulator</fullName>
    </submittedName>
</protein>
<evidence type="ECO:0000313" key="4">
    <source>
        <dbReference type="Proteomes" id="UP000217768"/>
    </source>
</evidence>
<gene>
    <name evidence="3" type="ORF">CKJ66_05090</name>
</gene>
<dbReference type="InterPro" id="IPR050807">
    <property type="entry name" value="TransReg_Diox_bact_type"/>
</dbReference>
<dbReference type="InterPro" id="IPR001387">
    <property type="entry name" value="Cro/C1-type_HTH"/>
</dbReference>
<organism evidence="3 4">
    <name type="scientific">Mycobacterium avium</name>
    <dbReference type="NCBI Taxonomy" id="1764"/>
    <lineage>
        <taxon>Bacteria</taxon>
        <taxon>Bacillati</taxon>
        <taxon>Actinomycetota</taxon>
        <taxon>Actinomycetes</taxon>
        <taxon>Mycobacteriales</taxon>
        <taxon>Mycobacteriaceae</taxon>
        <taxon>Mycobacterium</taxon>
        <taxon>Mycobacterium avium complex (MAC)</taxon>
    </lineage>
</organism>
<dbReference type="CDD" id="cd02209">
    <property type="entry name" value="cupin_XRE_C"/>
    <property type="match status" value="1"/>
</dbReference>
<dbReference type="PROSITE" id="PS50943">
    <property type="entry name" value="HTH_CROC1"/>
    <property type="match status" value="1"/>
</dbReference>
<dbReference type="InterPro" id="IPR010982">
    <property type="entry name" value="Lambda_DNA-bd_dom_sf"/>
</dbReference>
<dbReference type="PANTHER" id="PTHR46797:SF1">
    <property type="entry name" value="METHYLPHOSPHONATE SYNTHASE"/>
    <property type="match status" value="1"/>
</dbReference>
<feature type="domain" description="HTH cro/C1-type" evidence="2">
    <location>
        <begin position="32"/>
        <end position="86"/>
    </location>
</feature>
<dbReference type="Gene3D" id="2.60.120.10">
    <property type="entry name" value="Jelly Rolls"/>
    <property type="match status" value="1"/>
</dbReference>